<evidence type="ECO:0000259" key="1">
    <source>
        <dbReference type="Pfam" id="PF06985"/>
    </source>
</evidence>
<proteinExistence type="predicted"/>
<organism evidence="2 3">
    <name type="scientific">Gibberella intermedia</name>
    <name type="common">Bulb rot disease fungus</name>
    <name type="synonym">Fusarium proliferatum</name>
    <dbReference type="NCBI Taxonomy" id="948311"/>
    <lineage>
        <taxon>Eukaryota</taxon>
        <taxon>Fungi</taxon>
        <taxon>Dikarya</taxon>
        <taxon>Ascomycota</taxon>
        <taxon>Pezizomycotina</taxon>
        <taxon>Sordariomycetes</taxon>
        <taxon>Hypocreomycetidae</taxon>
        <taxon>Hypocreales</taxon>
        <taxon>Nectriaceae</taxon>
        <taxon>Fusarium</taxon>
        <taxon>Fusarium fujikuroi species complex</taxon>
    </lineage>
</organism>
<feature type="domain" description="Heterokaryon incompatibility" evidence="1">
    <location>
        <begin position="1"/>
        <end position="81"/>
    </location>
</feature>
<sequence>MEEIYSHARYVLAFLSPQSEPFNLGLDYIEATARDTMIHFDPSISPHLTVQGLNASDKLLQDSIISFFAASWWTRVWTVQEFLLAKKVIFRGGNWLIDSEIVRKACRAWIDHENSCCWAARRPIDVSAHGFLDIPSEINGGPTIYTATLRMKHLMDMLIPGKLYTEDFLAAISLFRVRHCSDLQDRAFGYFGLRSPGLDMKREISVDDNMPVADLYKSLAD</sequence>
<dbReference type="PANTHER" id="PTHR24148:SF73">
    <property type="entry name" value="HET DOMAIN PROTEIN (AFU_ORTHOLOGUE AFUA_8G01020)"/>
    <property type="match status" value="1"/>
</dbReference>
<dbReference type="AlphaFoldDB" id="A0A420T549"/>
<dbReference type="EMBL" id="MRDB01000028">
    <property type="protein sequence ID" value="RKL36657.1"/>
    <property type="molecule type" value="Genomic_DNA"/>
</dbReference>
<dbReference type="InterPro" id="IPR052895">
    <property type="entry name" value="HetReg/Transcr_Mod"/>
</dbReference>
<gene>
    <name evidence="2" type="ORF">BFJ72_g8206</name>
</gene>
<accession>A0A420T549</accession>
<dbReference type="PANTHER" id="PTHR24148">
    <property type="entry name" value="ANKYRIN REPEAT DOMAIN-CONTAINING PROTEIN 39 HOMOLOG-RELATED"/>
    <property type="match status" value="1"/>
</dbReference>
<dbReference type="InterPro" id="IPR010730">
    <property type="entry name" value="HET"/>
</dbReference>
<comment type="caution">
    <text evidence="2">The sequence shown here is derived from an EMBL/GenBank/DDBJ whole genome shotgun (WGS) entry which is preliminary data.</text>
</comment>
<protein>
    <recommendedName>
        <fullName evidence="1">Heterokaryon incompatibility domain-containing protein</fullName>
    </recommendedName>
</protein>
<name>A0A420T549_GIBIN</name>
<dbReference type="Pfam" id="PF06985">
    <property type="entry name" value="HET"/>
    <property type="match status" value="1"/>
</dbReference>
<evidence type="ECO:0000313" key="2">
    <source>
        <dbReference type="EMBL" id="RKL36657.1"/>
    </source>
</evidence>
<evidence type="ECO:0000313" key="3">
    <source>
        <dbReference type="Proteomes" id="UP000283569"/>
    </source>
</evidence>
<reference evidence="2 3" key="1">
    <citation type="journal article" date="2018" name="Sci. Rep.">
        <title>Characterisation of pathogen-specific regions and novel effector candidates in Fusarium oxysporum f. sp. cepae.</title>
        <authorList>
            <person name="Armitage A.D."/>
            <person name="Taylor A."/>
            <person name="Sobczyk M.K."/>
            <person name="Baxter L."/>
            <person name="Greenfield B.P."/>
            <person name="Bates H.J."/>
            <person name="Wilson F."/>
            <person name="Jackson A.C."/>
            <person name="Ott S."/>
            <person name="Harrison R.J."/>
            <person name="Clarkson J.P."/>
        </authorList>
    </citation>
    <scope>NUCLEOTIDE SEQUENCE [LARGE SCALE GENOMIC DNA]</scope>
    <source>
        <strain evidence="2 3">Fp_A8</strain>
    </source>
</reference>
<dbReference type="Proteomes" id="UP000283569">
    <property type="component" value="Unassembled WGS sequence"/>
</dbReference>